<feature type="region of interest" description="Disordered" evidence="1">
    <location>
        <begin position="274"/>
        <end position="325"/>
    </location>
</feature>
<dbReference type="EMBL" id="CAJVPZ010042561">
    <property type="protein sequence ID" value="CAG8763990.1"/>
    <property type="molecule type" value="Genomic_DNA"/>
</dbReference>
<sequence length="325" mass="37464">TLNNPKNQNFKKIMKNYPVKEFLKKHSKLLTANTERERRILEYRDVIYSRIIEEIRKYYRRVQSGDYRYDGMPEISRGIHEKFPPPGPNPDEPNQPEENFSPPVVAEPAKRQTPPRDAQGRFIKKVVAVMVDAQKWLDEKYPNKKEIIKIDGIRKKLTENKLTELTITNCPNLRIINARINQLTNLDVSNCPNLTNLCIMYDGPGKIEENNFFGSLKALENCKDLKKLNITNQPNIKGGLEFLPTEKLTHFGCDGTEFEEQLKPFNGNVKKWQLAQKTKKPEVRKSESGPSQTQEQPTKTEETPKINEQPTPTDPPIISEPEKAP</sequence>
<proteinExistence type="predicted"/>
<reference evidence="2" key="1">
    <citation type="submission" date="2021-06" db="EMBL/GenBank/DDBJ databases">
        <authorList>
            <person name="Kallberg Y."/>
            <person name="Tangrot J."/>
            <person name="Rosling A."/>
        </authorList>
    </citation>
    <scope>NUCLEOTIDE SEQUENCE</scope>
    <source>
        <strain evidence="2">IN212</strain>
    </source>
</reference>
<dbReference type="SUPFAM" id="SSF52058">
    <property type="entry name" value="L domain-like"/>
    <property type="match status" value="1"/>
</dbReference>
<protein>
    <submittedName>
        <fullName evidence="2">17113_t:CDS:1</fullName>
    </submittedName>
</protein>
<evidence type="ECO:0000256" key="1">
    <source>
        <dbReference type="SAM" id="MobiDB-lite"/>
    </source>
</evidence>
<dbReference type="OrthoDB" id="2397279at2759"/>
<evidence type="ECO:0000313" key="2">
    <source>
        <dbReference type="EMBL" id="CAG8763990.1"/>
    </source>
</evidence>
<dbReference type="InterPro" id="IPR032675">
    <property type="entry name" value="LRR_dom_sf"/>
</dbReference>
<organism evidence="2 3">
    <name type="scientific">Racocetra fulgida</name>
    <dbReference type="NCBI Taxonomy" id="60492"/>
    <lineage>
        <taxon>Eukaryota</taxon>
        <taxon>Fungi</taxon>
        <taxon>Fungi incertae sedis</taxon>
        <taxon>Mucoromycota</taxon>
        <taxon>Glomeromycotina</taxon>
        <taxon>Glomeromycetes</taxon>
        <taxon>Diversisporales</taxon>
        <taxon>Gigasporaceae</taxon>
        <taxon>Racocetra</taxon>
    </lineage>
</organism>
<accession>A0A9N9J3Z0</accession>
<feature type="region of interest" description="Disordered" evidence="1">
    <location>
        <begin position="76"/>
        <end position="117"/>
    </location>
</feature>
<dbReference type="Proteomes" id="UP000789396">
    <property type="component" value="Unassembled WGS sequence"/>
</dbReference>
<evidence type="ECO:0000313" key="3">
    <source>
        <dbReference type="Proteomes" id="UP000789396"/>
    </source>
</evidence>
<dbReference type="AlphaFoldDB" id="A0A9N9J3Z0"/>
<comment type="caution">
    <text evidence="2">The sequence shown here is derived from an EMBL/GenBank/DDBJ whole genome shotgun (WGS) entry which is preliminary data.</text>
</comment>
<gene>
    <name evidence="2" type="ORF">RFULGI_LOCUS14531</name>
</gene>
<dbReference type="Gene3D" id="3.80.10.10">
    <property type="entry name" value="Ribonuclease Inhibitor"/>
    <property type="match status" value="1"/>
</dbReference>
<feature type="compositionally biased region" description="Pro residues" evidence="1">
    <location>
        <begin position="84"/>
        <end position="93"/>
    </location>
</feature>
<feature type="non-terminal residue" evidence="2">
    <location>
        <position position="325"/>
    </location>
</feature>
<keyword evidence="3" id="KW-1185">Reference proteome</keyword>
<feature type="non-terminal residue" evidence="2">
    <location>
        <position position="1"/>
    </location>
</feature>
<name>A0A9N9J3Z0_9GLOM</name>